<proteinExistence type="predicted"/>
<protein>
    <recommendedName>
        <fullName evidence="2">NADP-dependent oxidoreductase domain-containing protein</fullName>
    </recommendedName>
</protein>
<dbReference type="InterPro" id="IPR036812">
    <property type="entry name" value="NAD(P)_OxRdtase_dom_sf"/>
</dbReference>
<evidence type="ECO:0000256" key="1">
    <source>
        <dbReference type="ARBA" id="ARBA00023002"/>
    </source>
</evidence>
<dbReference type="STRING" id="554065.E1ZE00"/>
<dbReference type="PROSITE" id="PS51257">
    <property type="entry name" value="PROKAR_LIPOPROTEIN"/>
    <property type="match status" value="1"/>
</dbReference>
<feature type="domain" description="NADP-dependent oxidoreductase" evidence="2">
    <location>
        <begin position="18"/>
        <end position="315"/>
    </location>
</feature>
<dbReference type="PANTHER" id="PTHR43625">
    <property type="entry name" value="AFLATOXIN B1 ALDEHYDE REDUCTASE"/>
    <property type="match status" value="1"/>
</dbReference>
<reference evidence="3 4" key="1">
    <citation type="journal article" date="2010" name="Plant Cell">
        <title>The Chlorella variabilis NC64A genome reveals adaptation to photosymbiosis, coevolution with viruses, and cryptic sex.</title>
        <authorList>
            <person name="Blanc G."/>
            <person name="Duncan G."/>
            <person name="Agarkova I."/>
            <person name="Borodovsky M."/>
            <person name="Gurnon J."/>
            <person name="Kuo A."/>
            <person name="Lindquist E."/>
            <person name="Lucas S."/>
            <person name="Pangilinan J."/>
            <person name="Polle J."/>
            <person name="Salamov A."/>
            <person name="Terry A."/>
            <person name="Yamada T."/>
            <person name="Dunigan D.D."/>
            <person name="Grigoriev I.V."/>
            <person name="Claverie J.M."/>
            <person name="Van Etten J.L."/>
        </authorList>
    </citation>
    <scope>NUCLEOTIDE SEQUENCE [LARGE SCALE GENOMIC DNA]</scope>
    <source>
        <strain evidence="3 4">NC64A</strain>
    </source>
</reference>
<dbReference type="OrthoDB" id="37537at2759"/>
<dbReference type="RefSeq" id="XP_005848045.1">
    <property type="nucleotide sequence ID" value="XM_005847983.1"/>
</dbReference>
<dbReference type="SUPFAM" id="SSF51430">
    <property type="entry name" value="NAD(P)-linked oxidoreductase"/>
    <property type="match status" value="1"/>
</dbReference>
<evidence type="ECO:0000313" key="3">
    <source>
        <dbReference type="EMBL" id="EFN55943.1"/>
    </source>
</evidence>
<dbReference type="FunCoup" id="E1ZE00">
    <property type="interactions" value="749"/>
</dbReference>
<dbReference type="InParanoid" id="E1ZE00"/>
<dbReference type="GeneID" id="17355394"/>
<accession>E1ZE00</accession>
<gene>
    <name evidence="3" type="ORF">CHLNCDRAFT_35254</name>
</gene>
<dbReference type="Pfam" id="PF00248">
    <property type="entry name" value="Aldo_ket_red"/>
    <property type="match status" value="1"/>
</dbReference>
<name>E1ZE00_CHLVA</name>
<evidence type="ECO:0000259" key="2">
    <source>
        <dbReference type="Pfam" id="PF00248"/>
    </source>
</evidence>
<evidence type="ECO:0000313" key="4">
    <source>
        <dbReference type="Proteomes" id="UP000008141"/>
    </source>
</evidence>
<dbReference type="KEGG" id="cvr:CHLNCDRAFT_35254"/>
<dbReference type="GO" id="GO:0005737">
    <property type="term" value="C:cytoplasm"/>
    <property type="evidence" value="ECO:0007669"/>
    <property type="project" value="TreeGrafter"/>
</dbReference>
<keyword evidence="4" id="KW-1185">Reference proteome</keyword>
<keyword evidence="1" id="KW-0560">Oxidoreductase</keyword>
<dbReference type="PANTHER" id="PTHR43625:SF40">
    <property type="entry name" value="ALDO-KETO REDUCTASE YAKC [NADP(+)]"/>
    <property type="match status" value="1"/>
</dbReference>
<dbReference type="OMA" id="CASMIHA"/>
<sequence length="326" mass="34688">MPLATRKLGSQGCQASAIGLGCMSLVPGGGFYDPEGLTEEAAVSVIHRALDLGITLFNTSDLYGPFTGEEVLGKALKGRRQGVVVATKWGPMFTEGGQLVMDGSPQNARRCVEGSLRRLQLDCIDLFTMRGAVDPKVPLEETMQELKALVSEGKVRHLGLSEVSAEEVRAAHAIHPISAVELEWSLFTRDAERDMVPTLRELGIGIMAYSPLGRGLLAGRFSSPGDLGEKDFRRWGQPRFAGEAFEANQRLAAQVAALADKKGCTPAQLALAWLLAQGEDVIPIPGTKSAARLEENVAAVAVQLSPAELAEVEAAVPADAVVGSRY</sequence>
<dbReference type="Gene3D" id="3.20.20.100">
    <property type="entry name" value="NADP-dependent oxidoreductase domain"/>
    <property type="match status" value="1"/>
</dbReference>
<dbReference type="GO" id="GO:0016491">
    <property type="term" value="F:oxidoreductase activity"/>
    <property type="evidence" value="ECO:0007669"/>
    <property type="project" value="UniProtKB-KW"/>
</dbReference>
<organism evidence="4">
    <name type="scientific">Chlorella variabilis</name>
    <name type="common">Green alga</name>
    <dbReference type="NCBI Taxonomy" id="554065"/>
    <lineage>
        <taxon>Eukaryota</taxon>
        <taxon>Viridiplantae</taxon>
        <taxon>Chlorophyta</taxon>
        <taxon>core chlorophytes</taxon>
        <taxon>Trebouxiophyceae</taxon>
        <taxon>Chlorellales</taxon>
        <taxon>Chlorellaceae</taxon>
        <taxon>Chlorella clade</taxon>
        <taxon>Chlorella</taxon>
    </lineage>
</organism>
<dbReference type="Proteomes" id="UP000008141">
    <property type="component" value="Unassembled WGS sequence"/>
</dbReference>
<dbReference type="EMBL" id="GL433843">
    <property type="protein sequence ID" value="EFN55943.1"/>
    <property type="molecule type" value="Genomic_DNA"/>
</dbReference>
<dbReference type="AlphaFoldDB" id="E1ZE00"/>
<dbReference type="InterPro" id="IPR023210">
    <property type="entry name" value="NADP_OxRdtase_dom"/>
</dbReference>
<dbReference type="eggNOG" id="KOG1575">
    <property type="taxonomic scope" value="Eukaryota"/>
</dbReference>
<dbReference type="InterPro" id="IPR050791">
    <property type="entry name" value="Aldo-Keto_reductase"/>
</dbReference>